<dbReference type="GO" id="GO:0006313">
    <property type="term" value="P:DNA transposition"/>
    <property type="evidence" value="ECO:0007669"/>
    <property type="project" value="InterPro"/>
</dbReference>
<feature type="non-terminal residue" evidence="2">
    <location>
        <position position="93"/>
    </location>
</feature>
<dbReference type="GO" id="GO:0004803">
    <property type="term" value="F:transposase activity"/>
    <property type="evidence" value="ECO:0007669"/>
    <property type="project" value="InterPro"/>
</dbReference>
<gene>
    <name evidence="2" type="ORF">S01H1_36399</name>
</gene>
<reference evidence="2" key="1">
    <citation type="journal article" date="2014" name="Front. Microbiol.">
        <title>High frequency of phylogenetically diverse reductive dehalogenase-homologous genes in deep subseafloor sedimentary metagenomes.</title>
        <authorList>
            <person name="Kawai M."/>
            <person name="Futagami T."/>
            <person name="Toyoda A."/>
            <person name="Takaki Y."/>
            <person name="Nishi S."/>
            <person name="Hori S."/>
            <person name="Arai W."/>
            <person name="Tsubouchi T."/>
            <person name="Morono Y."/>
            <person name="Uchiyama I."/>
            <person name="Ito T."/>
            <person name="Fujiyama A."/>
            <person name="Inagaki F."/>
            <person name="Takami H."/>
        </authorList>
    </citation>
    <scope>NUCLEOTIDE SEQUENCE</scope>
    <source>
        <strain evidence="2">Expedition CK06-06</strain>
    </source>
</reference>
<evidence type="ECO:0000313" key="2">
    <source>
        <dbReference type="EMBL" id="GAG04152.1"/>
    </source>
</evidence>
<organism evidence="2">
    <name type="scientific">marine sediment metagenome</name>
    <dbReference type="NCBI Taxonomy" id="412755"/>
    <lineage>
        <taxon>unclassified sequences</taxon>
        <taxon>metagenomes</taxon>
        <taxon>ecological metagenomes</taxon>
    </lineage>
</organism>
<proteinExistence type="predicted"/>
<feature type="domain" description="Transposase IS801/IS1294" evidence="1">
    <location>
        <begin position="6"/>
        <end position="62"/>
    </location>
</feature>
<dbReference type="Pfam" id="PF04986">
    <property type="entry name" value="Y2_Tnp"/>
    <property type="match status" value="1"/>
</dbReference>
<evidence type="ECO:0000259" key="1">
    <source>
        <dbReference type="Pfam" id="PF04986"/>
    </source>
</evidence>
<dbReference type="AlphaFoldDB" id="X0UYA8"/>
<dbReference type="InterPro" id="IPR007069">
    <property type="entry name" value="Transposase_32"/>
</dbReference>
<name>X0UYA8_9ZZZZ</name>
<accession>X0UYA8</accession>
<protein>
    <recommendedName>
        <fullName evidence="1">Transposase IS801/IS1294 domain-containing protein</fullName>
    </recommendedName>
</protein>
<dbReference type="EMBL" id="BARS01022798">
    <property type="protein sequence ID" value="GAG04152.1"/>
    <property type="molecule type" value="Genomic_DNA"/>
</dbReference>
<comment type="caution">
    <text evidence="2">The sequence shown here is derived from an EMBL/GenBank/DDBJ whole genome shotgun (WGS) entry which is preliminary data.</text>
</comment>
<dbReference type="GO" id="GO:0003677">
    <property type="term" value="F:DNA binding"/>
    <property type="evidence" value="ECO:0007669"/>
    <property type="project" value="InterPro"/>
</dbReference>
<sequence>MKKISIVENGEATVISYTSDNEFFKGETRTFPVMRFFLELTQHIPPRGSQYIRRYGLYASRTKGKWPGMPHVVRLAPPGWKKEQLQSPQAVQP</sequence>